<evidence type="ECO:0000313" key="2">
    <source>
        <dbReference type="Proteomes" id="UP000515312"/>
    </source>
</evidence>
<proteinExistence type="predicted"/>
<keyword evidence="2" id="KW-1185">Reference proteome</keyword>
<dbReference type="InterPro" id="IPR053716">
    <property type="entry name" value="Flag_assembly_chemotaxis_eff"/>
</dbReference>
<dbReference type="RefSeq" id="WP_186746093.1">
    <property type="nucleotide sequence ID" value="NZ_CP060394.1"/>
</dbReference>
<organism evidence="1 2">
    <name type="scientific">Alloacidobacterium dinghuense</name>
    <dbReference type="NCBI Taxonomy" id="2763107"/>
    <lineage>
        <taxon>Bacteria</taxon>
        <taxon>Pseudomonadati</taxon>
        <taxon>Acidobacteriota</taxon>
        <taxon>Terriglobia</taxon>
        <taxon>Terriglobales</taxon>
        <taxon>Acidobacteriaceae</taxon>
        <taxon>Alloacidobacterium</taxon>
    </lineage>
</organism>
<dbReference type="KEGG" id="adin:H7849_09810"/>
<evidence type="ECO:0000313" key="1">
    <source>
        <dbReference type="EMBL" id="QNI34161.1"/>
    </source>
</evidence>
<gene>
    <name evidence="1" type="ORF">H7849_09810</name>
</gene>
<dbReference type="EMBL" id="CP060394">
    <property type="protein sequence ID" value="QNI34161.1"/>
    <property type="molecule type" value="Genomic_DNA"/>
</dbReference>
<reference evidence="1 2" key="1">
    <citation type="submission" date="2020-08" db="EMBL/GenBank/DDBJ databases">
        <title>Edaphobacter telluris sp. nov. and Acidobacterium dinghuensis sp. nov., two acidobacteria isolated from forest soil.</title>
        <authorList>
            <person name="Fu J."/>
            <person name="Qiu L."/>
        </authorList>
    </citation>
    <scope>NUCLEOTIDE SEQUENCE [LARGE SCALE GENOMIC DNA]</scope>
    <source>
        <strain evidence="1">4Y35</strain>
    </source>
</reference>
<sequence length="149" mass="17101">MKSSLDRLLRLRSLLEDVSRVELEAQLQEMAQIERALSRAQTAGRAMRQQSFAGISEAQRTDWLVAQAVSEWVTREQSLFESARERKEVQVDAAKAVYLNRRKECRQVANVIDARAVEAAKEQVRREQSELDDWFGQRSRSVRRGNGPA</sequence>
<name>A0A7G8BNP1_9BACT</name>
<accession>A0A7G8BNP1</accession>
<dbReference type="Gene3D" id="1.10.287.1700">
    <property type="match status" value="1"/>
</dbReference>
<dbReference type="Proteomes" id="UP000515312">
    <property type="component" value="Chromosome"/>
</dbReference>
<protein>
    <recommendedName>
        <fullName evidence="3">Flagellar FliJ protein</fullName>
    </recommendedName>
</protein>
<evidence type="ECO:0008006" key="3">
    <source>
        <dbReference type="Google" id="ProtNLM"/>
    </source>
</evidence>
<dbReference type="AlphaFoldDB" id="A0A7G8BNP1"/>